<dbReference type="AlphaFoldDB" id="A0AAW2ZBY3"/>
<dbReference type="Proteomes" id="UP001431209">
    <property type="component" value="Unassembled WGS sequence"/>
</dbReference>
<dbReference type="EMBL" id="JAOPGA020001275">
    <property type="protein sequence ID" value="KAL0486868.1"/>
    <property type="molecule type" value="Genomic_DNA"/>
</dbReference>
<evidence type="ECO:0000313" key="3">
    <source>
        <dbReference type="Proteomes" id="UP001431209"/>
    </source>
</evidence>
<dbReference type="SUPFAM" id="SSF48371">
    <property type="entry name" value="ARM repeat"/>
    <property type="match status" value="1"/>
</dbReference>
<gene>
    <name evidence="2" type="ORF">AKO1_001197</name>
</gene>
<dbReference type="Gene3D" id="1.25.10.10">
    <property type="entry name" value="Leucine-rich Repeat Variant"/>
    <property type="match status" value="1"/>
</dbReference>
<keyword evidence="1" id="KW-0175">Coiled coil</keyword>
<evidence type="ECO:0000313" key="2">
    <source>
        <dbReference type="EMBL" id="KAL0486868.1"/>
    </source>
</evidence>
<dbReference type="InterPro" id="IPR011990">
    <property type="entry name" value="TPR-like_helical_dom_sf"/>
</dbReference>
<proteinExistence type="predicted"/>
<accession>A0AAW2ZBY3</accession>
<dbReference type="InterPro" id="IPR016024">
    <property type="entry name" value="ARM-type_fold"/>
</dbReference>
<dbReference type="SUPFAM" id="SSF48452">
    <property type="entry name" value="TPR-like"/>
    <property type="match status" value="1"/>
</dbReference>
<protein>
    <submittedName>
        <fullName evidence="2">NAB2</fullName>
    </submittedName>
</protein>
<keyword evidence="3" id="KW-1185">Reference proteome</keyword>
<reference evidence="2 3" key="1">
    <citation type="submission" date="2024-03" db="EMBL/GenBank/DDBJ databases">
        <title>The Acrasis kona genome and developmental transcriptomes reveal deep origins of eukaryotic multicellular pathways.</title>
        <authorList>
            <person name="Sheikh S."/>
            <person name="Fu C.-J."/>
            <person name="Brown M.W."/>
            <person name="Baldauf S.L."/>
        </authorList>
    </citation>
    <scope>NUCLEOTIDE SEQUENCE [LARGE SCALE GENOMIC DNA]</scope>
    <source>
        <strain evidence="2 3">ATCC MYA-3509</strain>
    </source>
</reference>
<organism evidence="2 3">
    <name type="scientific">Acrasis kona</name>
    <dbReference type="NCBI Taxonomy" id="1008807"/>
    <lineage>
        <taxon>Eukaryota</taxon>
        <taxon>Discoba</taxon>
        <taxon>Heterolobosea</taxon>
        <taxon>Tetramitia</taxon>
        <taxon>Eutetramitia</taxon>
        <taxon>Acrasidae</taxon>
        <taxon>Acrasis</taxon>
    </lineage>
</organism>
<evidence type="ECO:0000256" key="1">
    <source>
        <dbReference type="SAM" id="Coils"/>
    </source>
</evidence>
<name>A0AAW2ZBY3_9EUKA</name>
<comment type="caution">
    <text evidence="2">The sequence shown here is derived from an EMBL/GenBank/DDBJ whole genome shotgun (WGS) entry which is preliminary data.</text>
</comment>
<dbReference type="InterPro" id="IPR011989">
    <property type="entry name" value="ARM-like"/>
</dbReference>
<sequence length="653" mass="74611">MNEFDASLFCLVKEEELIGKAHPSVQGQVYAGYLQGLRLLDLNQSSVALGCLTTSIGLVPLLTIYRFRAIAFLYSKLYDMAINDCNLVQSTLKQSGHERYGHYDQVMKDTYIIRGHALILVNRFKEAYENYTSASKPDDKVLQALLLLSTKLLESSKEHTETLLTDKLIELSLEYEKQMIKDALSAGVKQKEQSIHAILEDLDPLPLDDVVSLVGSSDISARSLGITIFIDYALQQNQVKNVEEIMSCGGLESILQSLIIHIDGPNDCDIKLINELQFFATKAICDLCSHRSLNAADRIIKNETVPFDQVLDKLSTQIQSHAIDFELSVASISALSYMIGSAGGSHSNIIFDSINMDSIMTMLQSSHSQLDKNCEYITQALYQFANCASPHIKFQFVRNESFVHIMMELSNQSKCMPIKFFAISIIGKICQNPELWGHPEWYHEMSRIIDVTICNRFHFVKNLLSCITTHLKNDRNLAIICVYTLTQLFGFNVARNQFERFGGEDLFCELEQDGLFSAFRGNRYYKMMIEYGDCIGRVLSDCQYLILQDKPFNRVESLRKHLEEFRDLEDSKKMDVVVVADTEKKKKKKRKRKKKIEKNVDGDEEDEILVIEEKREEEKQELIRDPYRLFVTEFERGIFELAKTVGWGESPSH</sequence>
<feature type="coiled-coil region" evidence="1">
    <location>
        <begin position="579"/>
        <end position="606"/>
    </location>
</feature>